<dbReference type="AlphaFoldDB" id="A0AAW2K931"/>
<dbReference type="InterPro" id="IPR029472">
    <property type="entry name" value="Copia-like_N"/>
</dbReference>
<dbReference type="EMBL" id="JACGWJ010000029">
    <property type="protein sequence ID" value="KAL0303359.1"/>
    <property type="molecule type" value="Genomic_DNA"/>
</dbReference>
<reference evidence="4" key="2">
    <citation type="journal article" date="2024" name="Plant">
        <title>Genomic evolution and insights into agronomic trait innovations of Sesamum species.</title>
        <authorList>
            <person name="Miao H."/>
            <person name="Wang L."/>
            <person name="Qu L."/>
            <person name="Liu H."/>
            <person name="Sun Y."/>
            <person name="Le M."/>
            <person name="Wang Q."/>
            <person name="Wei S."/>
            <person name="Zheng Y."/>
            <person name="Lin W."/>
            <person name="Duan Y."/>
            <person name="Cao H."/>
            <person name="Xiong S."/>
            <person name="Wang X."/>
            <person name="Wei L."/>
            <person name="Li C."/>
            <person name="Ma Q."/>
            <person name="Ju M."/>
            <person name="Zhao R."/>
            <person name="Li G."/>
            <person name="Mu C."/>
            <person name="Tian Q."/>
            <person name="Mei H."/>
            <person name="Zhang T."/>
            <person name="Gao T."/>
            <person name="Zhang H."/>
        </authorList>
    </citation>
    <scope>NUCLEOTIDE SEQUENCE</scope>
    <source>
        <strain evidence="4">G02</strain>
    </source>
</reference>
<feature type="region of interest" description="Disordered" evidence="1">
    <location>
        <begin position="563"/>
        <end position="609"/>
    </location>
</feature>
<feature type="domain" description="Retrotransposon Copia-like N-terminal" evidence="3">
    <location>
        <begin position="30"/>
        <end position="74"/>
    </location>
</feature>
<sequence length="690" mass="77160">MAAKLTGTGGTAANEQTQLDMDFLQLQGGEHSGMIIVTAPMDGMNYMTWSRSVKLALRARTKLCFIEDSYDKPNKEDKNYGRWIKVDSMVQTWILSLISKDIVGAFLYAKTSRELWLDLEKCYGQCNDPLLYKLQREIASVSQGSQSVVNYFTRLKMLWDELACVMPTHGCSCGLCICGYGKLNAEAHTLNQLMQFFMGLNDEYDHLRDQILEMKPLPSVNKAYSMVLRVERQRQIHSETSETTEGLVLNVKGLTKELTTMIWGTKEATGEMQLTRNLSSVTIVINLGTLKKHVSKSTVSPTGIRAVGEETNTASPTFSEAVRQELMKLMKGKMPHDPLQALLVHDDFAGIGCALVNSENNDLDFWIVDTGATNHMCAKLSMLSKHSSLSQPTHIFLPDGTSQPVHLLGMAVLHNNLILTNDLKSNKTIGVERQLDSLYVIDRSSFNSSFIQQYSVPKPPRHLCNLSASGTSSLWHKRLGHPSFTVLKHIVPLHASETLEHCDICPLSKQERLPFHPCGIRSNACFELIHLDFFEDIFPYKHATSSENVIPLPVPTANLPVSPVDTSHTHTSAESIIPPSNVTESTSSDTHLDPLSTSQIPSRKSQRSTTKPTWLQDYICNHTNVSLLSCPPSVFSSAHRSFMANVATHQEPRSFFQANQDENWRKAMQEELAAFERNHTWELASLPPEK</sequence>
<organism evidence="4">
    <name type="scientific">Sesamum radiatum</name>
    <name type="common">Black benniseed</name>
    <dbReference type="NCBI Taxonomy" id="300843"/>
    <lineage>
        <taxon>Eukaryota</taxon>
        <taxon>Viridiplantae</taxon>
        <taxon>Streptophyta</taxon>
        <taxon>Embryophyta</taxon>
        <taxon>Tracheophyta</taxon>
        <taxon>Spermatophyta</taxon>
        <taxon>Magnoliopsida</taxon>
        <taxon>eudicotyledons</taxon>
        <taxon>Gunneridae</taxon>
        <taxon>Pentapetalae</taxon>
        <taxon>asterids</taxon>
        <taxon>lamiids</taxon>
        <taxon>Lamiales</taxon>
        <taxon>Pedaliaceae</taxon>
        <taxon>Sesamum</taxon>
    </lineage>
</organism>
<name>A0AAW2K931_SESRA</name>
<feature type="compositionally biased region" description="Polar residues" evidence="1">
    <location>
        <begin position="564"/>
        <end position="609"/>
    </location>
</feature>
<evidence type="ECO:0000259" key="3">
    <source>
        <dbReference type="Pfam" id="PF14244"/>
    </source>
</evidence>
<evidence type="ECO:0008006" key="5">
    <source>
        <dbReference type="Google" id="ProtNLM"/>
    </source>
</evidence>
<accession>A0AAW2K931</accession>
<dbReference type="Pfam" id="PF13976">
    <property type="entry name" value="gag_pre-integrs"/>
    <property type="match status" value="1"/>
</dbReference>
<dbReference type="Pfam" id="PF14244">
    <property type="entry name" value="Retrotran_gag_3"/>
    <property type="match status" value="1"/>
</dbReference>
<comment type="caution">
    <text evidence="4">The sequence shown here is derived from an EMBL/GenBank/DDBJ whole genome shotgun (WGS) entry which is preliminary data.</text>
</comment>
<feature type="domain" description="GAG-pre-integrase" evidence="2">
    <location>
        <begin position="464"/>
        <end position="510"/>
    </location>
</feature>
<dbReference type="InterPro" id="IPR025724">
    <property type="entry name" value="GAG-pre-integrase_dom"/>
</dbReference>
<evidence type="ECO:0000313" key="4">
    <source>
        <dbReference type="EMBL" id="KAL0303359.1"/>
    </source>
</evidence>
<reference evidence="4" key="1">
    <citation type="submission" date="2020-06" db="EMBL/GenBank/DDBJ databases">
        <authorList>
            <person name="Li T."/>
            <person name="Hu X."/>
            <person name="Zhang T."/>
            <person name="Song X."/>
            <person name="Zhang H."/>
            <person name="Dai N."/>
            <person name="Sheng W."/>
            <person name="Hou X."/>
            <person name="Wei L."/>
        </authorList>
    </citation>
    <scope>NUCLEOTIDE SEQUENCE</scope>
    <source>
        <strain evidence="4">G02</strain>
        <tissue evidence="4">Leaf</tissue>
    </source>
</reference>
<gene>
    <name evidence="4" type="ORF">Sradi_6204000</name>
</gene>
<dbReference type="PANTHER" id="PTHR37610">
    <property type="entry name" value="CCHC-TYPE DOMAIN-CONTAINING PROTEIN"/>
    <property type="match status" value="1"/>
</dbReference>
<evidence type="ECO:0000259" key="2">
    <source>
        <dbReference type="Pfam" id="PF13976"/>
    </source>
</evidence>
<protein>
    <recommendedName>
        <fullName evidence="5">GAG-pre-integrase domain-containing protein</fullName>
    </recommendedName>
</protein>
<evidence type="ECO:0000256" key="1">
    <source>
        <dbReference type="SAM" id="MobiDB-lite"/>
    </source>
</evidence>
<dbReference type="PANTHER" id="PTHR37610:SF40">
    <property type="entry name" value="OS01G0909600 PROTEIN"/>
    <property type="match status" value="1"/>
</dbReference>
<proteinExistence type="predicted"/>